<name>A0A932I5I3_UNCTE</name>
<proteinExistence type="predicted"/>
<dbReference type="EMBL" id="JACPUR010000041">
    <property type="protein sequence ID" value="MBI3129514.1"/>
    <property type="molecule type" value="Genomic_DNA"/>
</dbReference>
<dbReference type="Proteomes" id="UP000782312">
    <property type="component" value="Unassembled WGS sequence"/>
</dbReference>
<evidence type="ECO:0000313" key="2">
    <source>
        <dbReference type="Proteomes" id="UP000782312"/>
    </source>
</evidence>
<reference evidence="1" key="1">
    <citation type="submission" date="2020-07" db="EMBL/GenBank/DDBJ databases">
        <title>Huge and variable diversity of episymbiotic CPR bacteria and DPANN archaea in groundwater ecosystems.</title>
        <authorList>
            <person name="He C.Y."/>
            <person name="Keren R."/>
            <person name="Whittaker M."/>
            <person name="Farag I.F."/>
            <person name="Doudna J."/>
            <person name="Cate J.H.D."/>
            <person name="Banfield J.F."/>
        </authorList>
    </citation>
    <scope>NUCLEOTIDE SEQUENCE</scope>
    <source>
        <strain evidence="1">NC_groundwater_763_Ag_S-0.2um_68_21</strain>
    </source>
</reference>
<gene>
    <name evidence="1" type="ORF">HYZ11_18050</name>
</gene>
<comment type="caution">
    <text evidence="1">The sequence shown here is derived from an EMBL/GenBank/DDBJ whole genome shotgun (WGS) entry which is preliminary data.</text>
</comment>
<sequence length="65" mass="7393">MGSNQIPKASAEARLVEFLRENLSYAEKLEEAYLHVKAGERIEDVIKIFPECAEDLRRKTQSLAS</sequence>
<dbReference type="AlphaFoldDB" id="A0A932I5I3"/>
<organism evidence="1 2">
    <name type="scientific">Tectimicrobiota bacterium</name>
    <dbReference type="NCBI Taxonomy" id="2528274"/>
    <lineage>
        <taxon>Bacteria</taxon>
        <taxon>Pseudomonadati</taxon>
        <taxon>Nitrospinota/Tectimicrobiota group</taxon>
        <taxon>Candidatus Tectimicrobiota</taxon>
    </lineage>
</organism>
<protein>
    <submittedName>
        <fullName evidence="1">Uncharacterized protein</fullName>
    </submittedName>
</protein>
<evidence type="ECO:0000313" key="1">
    <source>
        <dbReference type="EMBL" id="MBI3129514.1"/>
    </source>
</evidence>
<accession>A0A932I5I3</accession>